<dbReference type="InterPro" id="IPR005119">
    <property type="entry name" value="LysR_subst-bd"/>
</dbReference>
<proteinExistence type="inferred from homology"/>
<name>A0ABP3TDR0_9GAMM</name>
<dbReference type="RefSeq" id="WP_343804132.1">
    <property type="nucleotide sequence ID" value="NZ_BAAAET010000002.1"/>
</dbReference>
<dbReference type="InterPro" id="IPR050950">
    <property type="entry name" value="HTH-type_LysR_regulators"/>
</dbReference>
<dbReference type="SUPFAM" id="SSF53850">
    <property type="entry name" value="Periplasmic binding protein-like II"/>
    <property type="match status" value="1"/>
</dbReference>
<evidence type="ECO:0000259" key="5">
    <source>
        <dbReference type="PROSITE" id="PS50931"/>
    </source>
</evidence>
<comment type="caution">
    <text evidence="6">The sequence shown here is derived from an EMBL/GenBank/DDBJ whole genome shotgun (WGS) entry which is preliminary data.</text>
</comment>
<dbReference type="InterPro" id="IPR036388">
    <property type="entry name" value="WH-like_DNA-bd_sf"/>
</dbReference>
<reference evidence="7" key="1">
    <citation type="journal article" date="2019" name="Int. J. Syst. Evol. Microbiol.">
        <title>The Global Catalogue of Microorganisms (GCM) 10K type strain sequencing project: providing services to taxonomists for standard genome sequencing and annotation.</title>
        <authorList>
            <consortium name="The Broad Institute Genomics Platform"/>
            <consortium name="The Broad Institute Genome Sequencing Center for Infectious Disease"/>
            <person name="Wu L."/>
            <person name="Ma J."/>
        </authorList>
    </citation>
    <scope>NUCLEOTIDE SEQUENCE [LARGE SCALE GENOMIC DNA]</scope>
    <source>
        <strain evidence="7">JCM 15134</strain>
    </source>
</reference>
<evidence type="ECO:0000256" key="2">
    <source>
        <dbReference type="ARBA" id="ARBA00023015"/>
    </source>
</evidence>
<dbReference type="Gene3D" id="1.10.10.10">
    <property type="entry name" value="Winged helix-like DNA-binding domain superfamily/Winged helix DNA-binding domain"/>
    <property type="match status" value="1"/>
</dbReference>
<dbReference type="Pfam" id="PF03466">
    <property type="entry name" value="LysR_substrate"/>
    <property type="match status" value="1"/>
</dbReference>
<accession>A0ABP3TDR0</accession>
<evidence type="ECO:0000313" key="6">
    <source>
        <dbReference type="EMBL" id="GAA0688368.1"/>
    </source>
</evidence>
<comment type="similarity">
    <text evidence="1">Belongs to the LysR transcriptional regulatory family.</text>
</comment>
<sequence>MPFQLNIDLRQLNTFLTVADTGSFSRASEKLFIAQPALSRQIRMLEEALHTDVFVRHGRGVVLTAAGELLYERARTLLQSLERTQADVTAVAGEVTGKVILGLIPTMTHAFTGRIIEDYRKSFPQVSLAIKSAMSSTLHRMAMQHNLNLAITYMSSAHKNLRYLPLLEERLYLVSPINTKESKLSEIALEEVLDLPLMMPEEKHGLRDSLEIQANQRGKPLNLVMEVSAWPMLTDMVRRGLGYCILPAPAVHEMELRQEVVAIPITDPKITRTLALVTPIDIPPSVATMKLAEIIMQHIASLVSTGAWDGKLLFDPKEPLNN</sequence>
<dbReference type="Proteomes" id="UP001499915">
    <property type="component" value="Unassembled WGS sequence"/>
</dbReference>
<dbReference type="SUPFAM" id="SSF46785">
    <property type="entry name" value="Winged helix' DNA-binding domain"/>
    <property type="match status" value="1"/>
</dbReference>
<dbReference type="Gene3D" id="3.40.190.290">
    <property type="match status" value="1"/>
</dbReference>
<gene>
    <name evidence="6" type="ORF">GCM10009104_13170</name>
</gene>
<keyword evidence="2" id="KW-0805">Transcription regulation</keyword>
<feature type="domain" description="HTH lysR-type" evidence="5">
    <location>
        <begin position="7"/>
        <end position="64"/>
    </location>
</feature>
<dbReference type="InterPro" id="IPR000847">
    <property type="entry name" value="LysR_HTH_N"/>
</dbReference>
<protein>
    <submittedName>
        <fullName evidence="6">LysR substrate-binding domain-containing protein</fullName>
    </submittedName>
</protein>
<dbReference type="PANTHER" id="PTHR30419">
    <property type="entry name" value="HTH-TYPE TRANSCRIPTIONAL REGULATOR YBHD"/>
    <property type="match status" value="1"/>
</dbReference>
<dbReference type="PRINTS" id="PR00039">
    <property type="entry name" value="HTHLYSR"/>
</dbReference>
<keyword evidence="4" id="KW-0804">Transcription</keyword>
<organism evidence="6 7">
    <name type="scientific">Marinobacterium maritimum</name>
    <dbReference type="NCBI Taxonomy" id="500162"/>
    <lineage>
        <taxon>Bacteria</taxon>
        <taxon>Pseudomonadati</taxon>
        <taxon>Pseudomonadota</taxon>
        <taxon>Gammaproteobacteria</taxon>
        <taxon>Oceanospirillales</taxon>
        <taxon>Oceanospirillaceae</taxon>
        <taxon>Marinobacterium</taxon>
    </lineage>
</organism>
<dbReference type="Pfam" id="PF00126">
    <property type="entry name" value="HTH_1"/>
    <property type="match status" value="1"/>
</dbReference>
<keyword evidence="3" id="KW-0238">DNA-binding</keyword>
<keyword evidence="7" id="KW-1185">Reference proteome</keyword>
<evidence type="ECO:0000256" key="4">
    <source>
        <dbReference type="ARBA" id="ARBA00023163"/>
    </source>
</evidence>
<dbReference type="EMBL" id="BAAAET010000002">
    <property type="protein sequence ID" value="GAA0688368.1"/>
    <property type="molecule type" value="Genomic_DNA"/>
</dbReference>
<evidence type="ECO:0000313" key="7">
    <source>
        <dbReference type="Proteomes" id="UP001499915"/>
    </source>
</evidence>
<dbReference type="InterPro" id="IPR036390">
    <property type="entry name" value="WH_DNA-bd_sf"/>
</dbReference>
<evidence type="ECO:0000256" key="3">
    <source>
        <dbReference type="ARBA" id="ARBA00023125"/>
    </source>
</evidence>
<dbReference type="PROSITE" id="PS50931">
    <property type="entry name" value="HTH_LYSR"/>
    <property type="match status" value="1"/>
</dbReference>
<evidence type="ECO:0000256" key="1">
    <source>
        <dbReference type="ARBA" id="ARBA00009437"/>
    </source>
</evidence>